<comment type="caution">
    <text evidence="1">The sequence shown here is derived from an EMBL/GenBank/DDBJ whole genome shotgun (WGS) entry which is preliminary data.</text>
</comment>
<name>A0ACA9JXW4_9GLOM</name>
<evidence type="ECO:0000313" key="2">
    <source>
        <dbReference type="Proteomes" id="UP000789702"/>
    </source>
</evidence>
<proteinExistence type="predicted"/>
<sequence>MKLIFNLIIITFIATLTIFCPTESVSSNETIPFNKSISSNETIPFNKTISSNETIPFNKTFSSNETIPFNKSISSAPPPSGICLKSQVVANGTQIKTGGNPNGWCSSVIQGQIPTNEFMVSTLIIKPKDGSIVPANQNFTLSIKIINLQTGYFADPETEYYTQPQELNEEGIVKGHSHVVIQKLADDEDEEVVPNPNIFAFFRGLNDPADDRGILETEVGSDVEPGLPSGRYRVCTIVSTYTHQPVIMPIAQRGSQDDCIRFTVKS</sequence>
<protein>
    <submittedName>
        <fullName evidence="1">9602_t:CDS:1</fullName>
    </submittedName>
</protein>
<keyword evidence="2" id="KW-1185">Reference proteome</keyword>
<evidence type="ECO:0000313" key="1">
    <source>
        <dbReference type="EMBL" id="CAG8441356.1"/>
    </source>
</evidence>
<dbReference type="Proteomes" id="UP000789702">
    <property type="component" value="Unassembled WGS sequence"/>
</dbReference>
<gene>
    <name evidence="1" type="ORF">DHETER_LOCUS282</name>
</gene>
<organism evidence="1 2">
    <name type="scientific">Dentiscutata heterogama</name>
    <dbReference type="NCBI Taxonomy" id="1316150"/>
    <lineage>
        <taxon>Eukaryota</taxon>
        <taxon>Fungi</taxon>
        <taxon>Fungi incertae sedis</taxon>
        <taxon>Mucoromycota</taxon>
        <taxon>Glomeromycotina</taxon>
        <taxon>Glomeromycetes</taxon>
        <taxon>Diversisporales</taxon>
        <taxon>Gigasporaceae</taxon>
        <taxon>Dentiscutata</taxon>
    </lineage>
</organism>
<reference evidence="1" key="1">
    <citation type="submission" date="2021-06" db="EMBL/GenBank/DDBJ databases">
        <authorList>
            <person name="Kallberg Y."/>
            <person name="Tangrot J."/>
            <person name="Rosling A."/>
        </authorList>
    </citation>
    <scope>NUCLEOTIDE SEQUENCE</scope>
    <source>
        <strain evidence="1">IL203A</strain>
    </source>
</reference>
<accession>A0ACA9JXW4</accession>
<dbReference type="EMBL" id="CAJVPU010000121">
    <property type="protein sequence ID" value="CAG8441356.1"/>
    <property type="molecule type" value="Genomic_DNA"/>
</dbReference>